<dbReference type="GO" id="GO:0006363">
    <property type="term" value="P:termination of RNA polymerase I transcription"/>
    <property type="evidence" value="ECO:0007669"/>
    <property type="project" value="TreeGrafter"/>
</dbReference>
<dbReference type="FunFam" id="1.10.10.60:FF:000480">
    <property type="entry name" value="Si:ch73-376l24.4"/>
    <property type="match status" value="1"/>
</dbReference>
<gene>
    <name evidence="3" type="ORF">OJAV_G00094290</name>
</gene>
<keyword evidence="4" id="KW-1185">Reference proteome</keyword>
<dbReference type="SUPFAM" id="SSF46689">
    <property type="entry name" value="Homeodomain-like"/>
    <property type="match status" value="2"/>
</dbReference>
<organism evidence="3 4">
    <name type="scientific">Oryzias javanicus</name>
    <name type="common">Javanese ricefish</name>
    <name type="synonym">Aplocheilus javanicus</name>
    <dbReference type="NCBI Taxonomy" id="123683"/>
    <lineage>
        <taxon>Eukaryota</taxon>
        <taxon>Metazoa</taxon>
        <taxon>Chordata</taxon>
        <taxon>Craniata</taxon>
        <taxon>Vertebrata</taxon>
        <taxon>Euteleostomi</taxon>
        <taxon>Actinopterygii</taxon>
        <taxon>Neopterygii</taxon>
        <taxon>Teleostei</taxon>
        <taxon>Neoteleostei</taxon>
        <taxon>Acanthomorphata</taxon>
        <taxon>Ovalentaria</taxon>
        <taxon>Atherinomorphae</taxon>
        <taxon>Beloniformes</taxon>
        <taxon>Adrianichthyidae</taxon>
        <taxon>Oryziinae</taxon>
        <taxon>Oryzias</taxon>
    </lineage>
</organism>
<evidence type="ECO:0000313" key="4">
    <source>
        <dbReference type="Proteomes" id="UP000283210"/>
    </source>
</evidence>
<dbReference type="EMBL" id="CM012445">
    <property type="protein sequence ID" value="RVE68727.1"/>
    <property type="molecule type" value="Genomic_DNA"/>
</dbReference>
<feature type="compositionally biased region" description="Basic residues" evidence="1">
    <location>
        <begin position="75"/>
        <end position="84"/>
    </location>
</feature>
<dbReference type="PANTHER" id="PTHR46760:SF1">
    <property type="entry name" value="TRANSCRIPTION TERMINATION FACTOR 1"/>
    <property type="match status" value="1"/>
</dbReference>
<reference evidence="3 4" key="2">
    <citation type="submission" date="2019-01" db="EMBL/GenBank/DDBJ databases">
        <title>A chromosome length genome reference of the Java medaka (oryzias javanicus).</title>
        <authorList>
            <person name="Herpin A."/>
            <person name="Takehana Y."/>
            <person name="Naruse K."/>
            <person name="Ansai S."/>
            <person name="Kawaguchi M."/>
        </authorList>
    </citation>
    <scope>NUCLEOTIDE SEQUENCE [LARGE SCALE GENOMIC DNA]</scope>
    <source>
        <strain evidence="3">RS831</strain>
        <tissue evidence="3">Whole body</tissue>
    </source>
</reference>
<dbReference type="AlphaFoldDB" id="A0A3S2UDS0"/>
<dbReference type="Proteomes" id="UP000283210">
    <property type="component" value="Chromosome 9"/>
</dbReference>
<accession>A0A3S2UDS0</accession>
<dbReference type="Gene3D" id="1.10.10.60">
    <property type="entry name" value="Homeodomain-like"/>
    <property type="match status" value="2"/>
</dbReference>
<reference evidence="3 4" key="1">
    <citation type="submission" date="2018-11" db="EMBL/GenBank/DDBJ databases">
        <authorList>
            <person name="Lopez-Roques C."/>
            <person name="Donnadieu C."/>
            <person name="Bouchez O."/>
            <person name="Klopp C."/>
            <person name="Cabau C."/>
            <person name="Zahm M."/>
        </authorList>
    </citation>
    <scope>NUCLEOTIDE SEQUENCE [LARGE SCALE GENOMIC DNA]</scope>
    <source>
        <strain evidence="3">RS831</strain>
        <tissue evidence="3">Whole body</tissue>
    </source>
</reference>
<feature type="region of interest" description="Disordered" evidence="1">
    <location>
        <begin position="1"/>
        <end position="292"/>
    </location>
</feature>
<proteinExistence type="predicted"/>
<evidence type="ECO:0000256" key="1">
    <source>
        <dbReference type="SAM" id="MobiDB-lite"/>
    </source>
</evidence>
<evidence type="ECO:0000259" key="2">
    <source>
        <dbReference type="PROSITE" id="PS50090"/>
    </source>
</evidence>
<dbReference type="Pfam" id="PF00249">
    <property type="entry name" value="Myb_DNA-binding"/>
    <property type="match status" value="1"/>
</dbReference>
<dbReference type="InterPro" id="IPR001005">
    <property type="entry name" value="SANT/Myb"/>
</dbReference>
<sequence>MMETIIKSPSSKKKSLDSPPSPVDISTPVKKKKKQKDKEIVLPSIDVQSSHKKKEKPKKNDDFSPLSDSDELKISHKKNKKKREINKEIVSLSSDVPSNHKKKRKKKREEEEEEENFKPLSDSDELIVSHKKKRKKEEEVSVFIPGDELMVKKKKKKNLINNPEKEGSVASETEEEKNRERLNKEEVVVATVSKHKDSSINIAAKNKKKKKKKDGSDVEGSSQEEETPKLKKKSKQASSATAAEHVNNEVDVTASLETSISSSTTKKDGIGGKSRKERDSAKQIKSRRSRTGNKSLSFMELDLDLVSQLEEFVPDVKNKSAPEIMKLLRYDLHRFKDFKQKGVPLRFGRFTVPENHQIEQNMADFLALTDMGSAEQVLFPQRFKEQAPKIRKMKILHCFFERIAEGIPRPCHQVYTRAKKIFDNRNHMGRFSEDELHSLQKLHQLHGNDWKAMSDKMDRSVYALQKRFVCLAPVHGPWGEDEESRLKQAVRDHLETVFQQSLSSGLSMDQLCSNLPWQRISQKVETRHWNQCRLKWFNLLKTMTKSGFNRGPQGYPAKILLINTLFSMSVDDLADIEWDEVAHAIGNVTPMCVQRMFHRLKVTKVPNWTRMSYGDIITFLQDHVVPALQKRLSSCSSIPESQEPQAEVKYQLSHIFSKDEDLEVDNT</sequence>
<feature type="domain" description="Myb-like" evidence="2">
    <location>
        <begin position="476"/>
        <end position="540"/>
    </location>
</feature>
<feature type="compositionally biased region" description="Basic and acidic residues" evidence="1">
    <location>
        <begin position="265"/>
        <end position="282"/>
    </location>
</feature>
<dbReference type="OMA" id="PKHFRKD"/>
<dbReference type="SMART" id="SM00717">
    <property type="entry name" value="SANT"/>
    <property type="match status" value="2"/>
</dbReference>
<dbReference type="GO" id="GO:0003682">
    <property type="term" value="F:chromatin binding"/>
    <property type="evidence" value="ECO:0007669"/>
    <property type="project" value="TreeGrafter"/>
</dbReference>
<dbReference type="PANTHER" id="PTHR46760">
    <property type="entry name" value="TRANSCRIPTION TERMINATION FACTOR 1"/>
    <property type="match status" value="1"/>
</dbReference>
<name>A0A3S2UDS0_ORYJA</name>
<dbReference type="InterPro" id="IPR053078">
    <property type="entry name" value="TTF1-like"/>
</dbReference>
<dbReference type="OrthoDB" id="5812619at2759"/>
<dbReference type="InterPro" id="IPR009057">
    <property type="entry name" value="Homeodomain-like_sf"/>
</dbReference>
<dbReference type="PROSITE" id="PS50090">
    <property type="entry name" value="MYB_LIKE"/>
    <property type="match status" value="1"/>
</dbReference>
<evidence type="ECO:0000313" key="3">
    <source>
        <dbReference type="EMBL" id="RVE68727.1"/>
    </source>
</evidence>
<feature type="compositionally biased region" description="Basic and acidic residues" evidence="1">
    <location>
        <begin position="176"/>
        <end position="187"/>
    </location>
</feature>
<dbReference type="CDD" id="cd00167">
    <property type="entry name" value="SANT"/>
    <property type="match status" value="1"/>
</dbReference>
<dbReference type="GO" id="GO:0005730">
    <property type="term" value="C:nucleolus"/>
    <property type="evidence" value="ECO:0007669"/>
    <property type="project" value="TreeGrafter"/>
</dbReference>
<protein>
    <recommendedName>
        <fullName evidence="2">Myb-like domain-containing protein</fullName>
    </recommendedName>
</protein>
<feature type="compositionally biased region" description="Polar residues" evidence="1">
    <location>
        <begin position="255"/>
        <end position="264"/>
    </location>
</feature>